<accession>A0A420JCK3</accession>
<protein>
    <recommendedName>
        <fullName evidence="3">ARS-binding protein 1 N-terminal domain-containing protein</fullName>
    </recommendedName>
</protein>
<sequence>MAGGPRLTFEQKHRICKHKSKHPLISQANLAKWVKTDFNLEETPNQSMISRCLANQKKFEQKDSSELHQKRTSSVKHEQLEEALLYWILQCQVSRKLPDAFFVWH</sequence>
<proteinExistence type="predicted"/>
<comment type="caution">
    <text evidence="1">The sequence shown here is derived from an EMBL/GenBank/DDBJ whole genome shotgun (WGS) entry which is preliminary data.</text>
</comment>
<evidence type="ECO:0000313" key="2">
    <source>
        <dbReference type="Proteomes" id="UP000285326"/>
    </source>
</evidence>
<dbReference type="Gene3D" id="1.10.10.60">
    <property type="entry name" value="Homeodomain-like"/>
    <property type="match status" value="1"/>
</dbReference>
<dbReference type="EMBL" id="MCBS01001481">
    <property type="protein sequence ID" value="RKF96045.1"/>
    <property type="molecule type" value="Genomic_DNA"/>
</dbReference>
<evidence type="ECO:0000313" key="1">
    <source>
        <dbReference type="EMBL" id="RKF96045.1"/>
    </source>
</evidence>
<evidence type="ECO:0008006" key="3">
    <source>
        <dbReference type="Google" id="ProtNLM"/>
    </source>
</evidence>
<dbReference type="Proteomes" id="UP000285326">
    <property type="component" value="Unassembled WGS sequence"/>
</dbReference>
<organism evidence="1 2">
    <name type="scientific">Golovinomyces cichoracearum</name>
    <dbReference type="NCBI Taxonomy" id="62708"/>
    <lineage>
        <taxon>Eukaryota</taxon>
        <taxon>Fungi</taxon>
        <taxon>Dikarya</taxon>
        <taxon>Ascomycota</taxon>
        <taxon>Pezizomycotina</taxon>
        <taxon>Leotiomycetes</taxon>
        <taxon>Erysiphales</taxon>
        <taxon>Erysiphaceae</taxon>
        <taxon>Golovinomyces</taxon>
    </lineage>
</organism>
<dbReference type="AlphaFoldDB" id="A0A420JCK3"/>
<gene>
    <name evidence="1" type="ORF">GcM1_014001</name>
</gene>
<reference evidence="1 2" key="1">
    <citation type="journal article" date="2018" name="BMC Genomics">
        <title>Comparative genome analyses reveal sequence features reflecting distinct modes of host-adaptation between dicot and monocot powdery mildew.</title>
        <authorList>
            <person name="Wu Y."/>
            <person name="Ma X."/>
            <person name="Pan Z."/>
            <person name="Kale S.D."/>
            <person name="Song Y."/>
            <person name="King H."/>
            <person name="Zhang Q."/>
            <person name="Presley C."/>
            <person name="Deng X."/>
            <person name="Wei C.I."/>
            <person name="Xiao S."/>
        </authorList>
    </citation>
    <scope>NUCLEOTIDE SEQUENCE [LARGE SCALE GENOMIC DNA]</scope>
    <source>
        <strain evidence="1">UMSG1</strain>
    </source>
</reference>
<name>A0A420JCK3_9PEZI</name>